<dbReference type="GO" id="GO:0001164">
    <property type="term" value="F:RNA polymerase I core promoter sequence-specific DNA binding"/>
    <property type="evidence" value="ECO:0007669"/>
    <property type="project" value="TreeGrafter"/>
</dbReference>
<dbReference type="Proteomes" id="UP000694523">
    <property type="component" value="Unplaced"/>
</dbReference>
<dbReference type="PANTHER" id="PTHR15319">
    <property type="entry name" value="TATA BOX-BINDING PROTEIN ASSOCIATED FACTOR RNA POLYMERASE I SUBUNIT C"/>
    <property type="match status" value="1"/>
</dbReference>
<protein>
    <recommendedName>
        <fullName evidence="2">TAF1C beta-propeller domain-containing protein</fullName>
    </recommendedName>
</protein>
<feature type="compositionally biased region" description="Basic and acidic residues" evidence="1">
    <location>
        <begin position="574"/>
        <end position="584"/>
    </location>
</feature>
<organism evidence="3 4">
    <name type="scientific">Neogobius melanostomus</name>
    <name type="common">round goby</name>
    <dbReference type="NCBI Taxonomy" id="47308"/>
    <lineage>
        <taxon>Eukaryota</taxon>
        <taxon>Metazoa</taxon>
        <taxon>Chordata</taxon>
        <taxon>Craniata</taxon>
        <taxon>Vertebrata</taxon>
        <taxon>Euteleostomi</taxon>
        <taxon>Actinopterygii</taxon>
        <taxon>Neopterygii</taxon>
        <taxon>Teleostei</taxon>
        <taxon>Neoteleostei</taxon>
        <taxon>Acanthomorphata</taxon>
        <taxon>Gobiaria</taxon>
        <taxon>Gobiiformes</taxon>
        <taxon>Gobioidei</taxon>
        <taxon>Gobiidae</taxon>
        <taxon>Benthophilinae</taxon>
        <taxon>Neogobiini</taxon>
        <taxon>Neogobius</taxon>
    </lineage>
</organism>
<reference evidence="3" key="1">
    <citation type="submission" date="2025-08" db="UniProtKB">
        <authorList>
            <consortium name="Ensembl"/>
        </authorList>
    </citation>
    <scope>IDENTIFICATION</scope>
</reference>
<name>A0A8C6TCC7_9GOBI</name>
<dbReference type="AlphaFoldDB" id="A0A8C6TCC7"/>
<keyword evidence="4" id="KW-1185">Reference proteome</keyword>
<evidence type="ECO:0000256" key="1">
    <source>
        <dbReference type="SAM" id="MobiDB-lite"/>
    </source>
</evidence>
<feature type="domain" description="TAF1C beta-propeller" evidence="2">
    <location>
        <begin position="276"/>
        <end position="413"/>
    </location>
</feature>
<accession>A0A8C6TCC7</accession>
<reference evidence="3" key="2">
    <citation type="submission" date="2025-09" db="UniProtKB">
        <authorList>
            <consortium name="Ensembl"/>
        </authorList>
    </citation>
    <scope>IDENTIFICATION</scope>
</reference>
<dbReference type="SUPFAM" id="SSF50978">
    <property type="entry name" value="WD40 repeat-like"/>
    <property type="match status" value="1"/>
</dbReference>
<dbReference type="Ensembl" id="ENSNMLT00000020733.1">
    <property type="protein sequence ID" value="ENSNMLP00000018433.1"/>
    <property type="gene ID" value="ENSNMLG00000012124.1"/>
</dbReference>
<dbReference type="InterPro" id="IPR049087">
    <property type="entry name" value="TAF1C_beta-prop"/>
</dbReference>
<dbReference type="InterPro" id="IPR036322">
    <property type="entry name" value="WD40_repeat_dom_sf"/>
</dbReference>
<feature type="region of interest" description="Disordered" evidence="1">
    <location>
        <begin position="564"/>
        <end position="607"/>
    </location>
</feature>
<evidence type="ECO:0000313" key="4">
    <source>
        <dbReference type="Proteomes" id="UP000694523"/>
    </source>
</evidence>
<dbReference type="GO" id="GO:0001650">
    <property type="term" value="C:fibrillar center"/>
    <property type="evidence" value="ECO:0007669"/>
    <property type="project" value="TreeGrafter"/>
</dbReference>
<evidence type="ECO:0000313" key="3">
    <source>
        <dbReference type="Ensembl" id="ENSNMLP00000018433.1"/>
    </source>
</evidence>
<evidence type="ECO:0000259" key="2">
    <source>
        <dbReference type="Pfam" id="PF20641"/>
    </source>
</evidence>
<dbReference type="Pfam" id="PF20641">
    <property type="entry name" value="TAF1C_beta-prop"/>
    <property type="match status" value="1"/>
</dbReference>
<feature type="compositionally biased region" description="Basic residues" evidence="1">
    <location>
        <begin position="587"/>
        <end position="598"/>
    </location>
</feature>
<sequence>MIMDREFPSVLFPSFYNSEPPDTALGHCAGSWGCYGQLRPLTPQTSSSTHRFKAQHEAAGDVWCHTEPVPVPLFSPKHAVLWPSTPANPLDFSEHLQNFFVDHPSDAFGSAAGLLGDKMHFGGRQRKNAPELQDSIRVKKMNHFMDKLKYQACPWTLTSTRVDAYSRLLSDAVHSVPVELLAPLLHEELSLQSLDAAFCEANTGGALELIPFPSSTEGAPQSACLVYCANGVDKLTFQQVALHPGAVVSADEASTFVLKGPVQQISSSSTCGHSCVAVRSLYHCGVWSVSPSQQPHLLQATSSAERVSCVSFSPHVVGELLVASESGAAHLWRLGRGMQLVRSEDSNLYFNGQSPWRWCEFSAHPRVMLYADRTGAELTDIRVQPSSCHTLFRISKGAECRSGERLLLCRYLSPLHSFHHLVTTQYSAYVLDERFPCVPMLKWDHMMDSPPVFCHVLPGSGPSTGAVAKVLLGSQCAQEVMLLQYAGGGAEACVSRGPPQALLRPRDSVERLPAQIPHRTELSRARLTYSATGLTAVHLKRSTSEESFVSFKCYKQETFSTKSWKRPRLQTNHGPRDQSSERTSLRLVRRKVSVKKPHPSGNSGCRN</sequence>
<proteinExistence type="predicted"/>
<dbReference type="PANTHER" id="PTHR15319:SF1">
    <property type="entry name" value="TATA BOX-BINDING PROTEIN-ASSOCIATED FACTOR RNA POLYMERASE I SUBUNIT C"/>
    <property type="match status" value="1"/>
</dbReference>
<dbReference type="InterPro" id="IPR038801">
    <property type="entry name" value="TAF1C"/>
</dbReference>